<keyword evidence="11" id="KW-1185">Reference proteome</keyword>
<evidence type="ECO:0000256" key="7">
    <source>
        <dbReference type="SAM" id="Phobius"/>
    </source>
</evidence>
<keyword evidence="3 7" id="KW-0812">Transmembrane</keyword>
<evidence type="ECO:0000259" key="9">
    <source>
        <dbReference type="Pfam" id="PF12122"/>
    </source>
</evidence>
<dbReference type="Pfam" id="PF12122">
    <property type="entry name" value="Rhomboid_N"/>
    <property type="match status" value="1"/>
</dbReference>
<sequence length="283" mass="31547">MLELVRINNASLAKRLADLLARRGIDTRTEERDGHYTLFLADAARQDEARELAREFLHNPLAGKWQDDAWQASEPVTGLPRERVFSGGWFASLGPVTRTGLVACALIFLSPYVMGPALYEALMFPDTVQGLVAQPWRLLTPMLLHFSVLHIIFNLLWWCDLGRLIERFQSSLQLLWITLVVASLSNFAQYLDTGPRFGGMSGVVYGLLGYLWLYGKVNPAAGYQLRKEIVVLMLVWLVICYVGLSGVVANTAHLTGLLSGGALGVLVGLYRRMRYYRGGTKGE</sequence>
<keyword evidence="4" id="KW-0378">Hydrolase</keyword>
<dbReference type="SUPFAM" id="SSF144091">
    <property type="entry name" value="Rhomboid-like"/>
    <property type="match status" value="1"/>
</dbReference>
<reference evidence="10 11" key="1">
    <citation type="submission" date="2012-09" db="EMBL/GenBank/DDBJ databases">
        <title>Genome Sequence of alkane-degrading Bacterium Alcanivorax sp. 521-1.</title>
        <authorList>
            <person name="Lai Q."/>
            <person name="Shao Z."/>
        </authorList>
    </citation>
    <scope>NUCLEOTIDE SEQUENCE [LARGE SCALE GENOMIC DNA]</scope>
    <source>
        <strain evidence="10 11">521-1</strain>
    </source>
</reference>
<dbReference type="PANTHER" id="PTHR43731:SF14">
    <property type="entry name" value="PRESENILIN-ASSOCIATED RHOMBOID-LIKE PROTEIN, MITOCHONDRIAL"/>
    <property type="match status" value="1"/>
</dbReference>
<feature type="transmembrane region" description="Helical" evidence="7">
    <location>
        <begin position="100"/>
        <end position="119"/>
    </location>
</feature>
<evidence type="ECO:0000256" key="6">
    <source>
        <dbReference type="ARBA" id="ARBA00023136"/>
    </source>
</evidence>
<proteinExistence type="inferred from homology"/>
<dbReference type="InterPro" id="IPR050925">
    <property type="entry name" value="Rhomboid_protease_S54"/>
</dbReference>
<name>A0ABS0AUS0_9GAMM</name>
<dbReference type="InterPro" id="IPR022764">
    <property type="entry name" value="Peptidase_S54_rhomboid_dom"/>
</dbReference>
<keyword evidence="6 7" id="KW-0472">Membrane</keyword>
<evidence type="ECO:0000256" key="2">
    <source>
        <dbReference type="ARBA" id="ARBA00009045"/>
    </source>
</evidence>
<dbReference type="InterPro" id="IPR038236">
    <property type="entry name" value="GlpG_N_sf"/>
</dbReference>
<feature type="transmembrane region" description="Helical" evidence="7">
    <location>
        <begin position="139"/>
        <end position="159"/>
    </location>
</feature>
<evidence type="ECO:0000313" key="10">
    <source>
        <dbReference type="EMBL" id="MBF5057884.1"/>
    </source>
</evidence>
<gene>
    <name evidence="10" type="ORF">Y5W_03178</name>
</gene>
<dbReference type="RefSeq" id="WP_194865995.1">
    <property type="nucleotide sequence ID" value="NZ_ARXX01000063.1"/>
</dbReference>
<dbReference type="InterPro" id="IPR022732">
    <property type="entry name" value="Peptidase_S54_GlpG_N"/>
</dbReference>
<evidence type="ECO:0000259" key="8">
    <source>
        <dbReference type="Pfam" id="PF01694"/>
    </source>
</evidence>
<comment type="caution">
    <text evidence="10">The sequence shown here is derived from an EMBL/GenBank/DDBJ whole genome shotgun (WGS) entry which is preliminary data.</text>
</comment>
<organism evidence="10 11">
    <name type="scientific">Alloalcanivorax profundimaris</name>
    <dbReference type="NCBI Taxonomy" id="2735259"/>
    <lineage>
        <taxon>Bacteria</taxon>
        <taxon>Pseudomonadati</taxon>
        <taxon>Pseudomonadota</taxon>
        <taxon>Gammaproteobacteria</taxon>
        <taxon>Oceanospirillales</taxon>
        <taxon>Alcanivoracaceae</taxon>
        <taxon>Alloalcanivorax</taxon>
    </lineage>
</organism>
<evidence type="ECO:0000313" key="11">
    <source>
        <dbReference type="Proteomes" id="UP000662703"/>
    </source>
</evidence>
<feature type="transmembrane region" description="Helical" evidence="7">
    <location>
        <begin position="229"/>
        <end position="248"/>
    </location>
</feature>
<dbReference type="Gene3D" id="1.20.1540.10">
    <property type="entry name" value="Rhomboid-like"/>
    <property type="match status" value="1"/>
</dbReference>
<comment type="subcellular location">
    <subcellularLocation>
        <location evidence="1">Membrane</location>
        <topology evidence="1">Multi-pass membrane protein</topology>
    </subcellularLocation>
</comment>
<feature type="transmembrane region" description="Helical" evidence="7">
    <location>
        <begin position="197"/>
        <end position="217"/>
    </location>
</feature>
<feature type="transmembrane region" description="Helical" evidence="7">
    <location>
        <begin position="171"/>
        <end position="191"/>
    </location>
</feature>
<dbReference type="Pfam" id="PF01694">
    <property type="entry name" value="Rhomboid"/>
    <property type="match status" value="1"/>
</dbReference>
<evidence type="ECO:0000256" key="5">
    <source>
        <dbReference type="ARBA" id="ARBA00022989"/>
    </source>
</evidence>
<comment type="similarity">
    <text evidence="2">Belongs to the peptidase S54 family.</text>
</comment>
<dbReference type="PANTHER" id="PTHR43731">
    <property type="entry name" value="RHOMBOID PROTEASE"/>
    <property type="match status" value="1"/>
</dbReference>
<evidence type="ECO:0000256" key="1">
    <source>
        <dbReference type="ARBA" id="ARBA00004141"/>
    </source>
</evidence>
<feature type="domain" description="Peptidase S54 rhomboid" evidence="8">
    <location>
        <begin position="134"/>
        <end position="267"/>
    </location>
</feature>
<dbReference type="EMBL" id="ARXX01000063">
    <property type="protein sequence ID" value="MBF5057884.1"/>
    <property type="molecule type" value="Genomic_DNA"/>
</dbReference>
<evidence type="ECO:0008006" key="12">
    <source>
        <dbReference type="Google" id="ProtNLM"/>
    </source>
</evidence>
<feature type="transmembrane region" description="Helical" evidence="7">
    <location>
        <begin position="254"/>
        <end position="271"/>
    </location>
</feature>
<dbReference type="Proteomes" id="UP000662703">
    <property type="component" value="Unassembled WGS sequence"/>
</dbReference>
<keyword evidence="5 7" id="KW-1133">Transmembrane helix</keyword>
<feature type="domain" description="Peptidase S54 GlpG peptidase N-terminal" evidence="9">
    <location>
        <begin position="1"/>
        <end position="74"/>
    </location>
</feature>
<dbReference type="Gene3D" id="3.30.70.2350">
    <property type="match status" value="1"/>
</dbReference>
<evidence type="ECO:0000256" key="3">
    <source>
        <dbReference type="ARBA" id="ARBA00022692"/>
    </source>
</evidence>
<accession>A0ABS0AUS0</accession>
<dbReference type="InterPro" id="IPR035952">
    <property type="entry name" value="Rhomboid-like_sf"/>
</dbReference>
<protein>
    <recommendedName>
        <fullName evidence="12">Rhomboid family intramembrane serine protease</fullName>
    </recommendedName>
</protein>
<evidence type="ECO:0000256" key="4">
    <source>
        <dbReference type="ARBA" id="ARBA00022801"/>
    </source>
</evidence>